<protein>
    <submittedName>
        <fullName evidence="2">Uncharacterized protein</fullName>
    </submittedName>
</protein>
<evidence type="ECO:0000313" key="3">
    <source>
        <dbReference type="Proteomes" id="UP000554235"/>
    </source>
</evidence>
<feature type="compositionally biased region" description="Basic and acidic residues" evidence="1">
    <location>
        <begin position="329"/>
        <end position="359"/>
    </location>
</feature>
<dbReference type="EMBL" id="JAADYS010001365">
    <property type="protein sequence ID" value="KAF4463393.1"/>
    <property type="molecule type" value="Genomic_DNA"/>
</dbReference>
<feature type="compositionally biased region" description="Basic and acidic residues" evidence="1">
    <location>
        <begin position="367"/>
        <end position="378"/>
    </location>
</feature>
<name>A0A8H4L8Z7_9HYPO</name>
<dbReference type="AlphaFoldDB" id="A0A8H4L8Z7"/>
<dbReference type="OrthoDB" id="3439480at2759"/>
<feature type="compositionally biased region" description="Basic and acidic residues" evidence="1">
    <location>
        <begin position="450"/>
        <end position="480"/>
    </location>
</feature>
<evidence type="ECO:0000256" key="1">
    <source>
        <dbReference type="SAM" id="MobiDB-lite"/>
    </source>
</evidence>
<keyword evidence="3" id="KW-1185">Reference proteome</keyword>
<gene>
    <name evidence="2" type="ORF">FALBO_9786</name>
</gene>
<dbReference type="Proteomes" id="UP000554235">
    <property type="component" value="Unassembled WGS sequence"/>
</dbReference>
<feature type="compositionally biased region" description="Pro residues" evidence="1">
    <location>
        <begin position="226"/>
        <end position="236"/>
    </location>
</feature>
<feature type="compositionally biased region" description="Basic and acidic residues" evidence="1">
    <location>
        <begin position="277"/>
        <end position="294"/>
    </location>
</feature>
<feature type="region of interest" description="Disordered" evidence="1">
    <location>
        <begin position="118"/>
        <end position="139"/>
    </location>
</feature>
<reference evidence="2 3" key="1">
    <citation type="submission" date="2020-01" db="EMBL/GenBank/DDBJ databases">
        <title>Identification and distribution of gene clusters putatively required for synthesis of sphingolipid metabolism inhibitors in phylogenetically diverse species of the filamentous fungus Fusarium.</title>
        <authorList>
            <person name="Kim H.-S."/>
            <person name="Busman M."/>
            <person name="Brown D.W."/>
            <person name="Divon H."/>
            <person name="Uhlig S."/>
            <person name="Proctor R.H."/>
        </authorList>
    </citation>
    <scope>NUCLEOTIDE SEQUENCE [LARGE SCALE GENOMIC DNA]</scope>
    <source>
        <strain evidence="2 3">NRRL 20459</strain>
    </source>
</reference>
<comment type="caution">
    <text evidence="2">The sequence shown here is derived from an EMBL/GenBank/DDBJ whole genome shotgun (WGS) entry which is preliminary data.</text>
</comment>
<evidence type="ECO:0000313" key="2">
    <source>
        <dbReference type="EMBL" id="KAF4463393.1"/>
    </source>
</evidence>
<sequence>MPVAQRHRHWTHPSTLSPCPHQDQFFFAFWCGRESSAWVVEDTGVLLGATRPLAETIGAHGRGLLVADETHRGPGHVEGPSRADLWQQQLPLTHNSTKLSSQELPLVVDNVVYNRRRRNSNSSPEQQQEQPLHFYPRPSRLSPVVIQETPPAPRNPRPHTLNTDTMCTTNIYTYLYPDGRREQYSQPTLCAASRHGQVCANNVVFQHPSQLVSYSEQPYPYMAQLPPTPQYSPAPSTPSYRSGDESDLSYGSSSSKKQRSSEKRASGVYINGQKVLDLNKRRERRPSSRHERVVVVDSPPTPRTPPQTWTAPHTAPASPNANTYIVDAAPRDSTRRRPVIVDERTRSDRHVEIEVVDNHRSKHSRHSSRDSHHSDEDRRRRREEKRREDQELRLRLRIAEANAEIAGRPAVPSAPKPARRNSTYKRPSVEIPDREAELVEAVRRLNFEEERREEKARRLARKEEKKEEEAQRQRLRERMQPTRRASVGPGSRRTRVLYDDGVYHWE</sequence>
<feature type="region of interest" description="Disordered" evidence="1">
    <location>
        <begin position="450"/>
        <end position="493"/>
    </location>
</feature>
<feature type="region of interest" description="Disordered" evidence="1">
    <location>
        <begin position="223"/>
        <end position="390"/>
    </location>
</feature>
<proteinExistence type="predicted"/>
<feature type="region of interest" description="Disordered" evidence="1">
    <location>
        <begin position="406"/>
        <end position="429"/>
    </location>
</feature>
<organism evidence="2 3">
    <name type="scientific">Fusarium albosuccineum</name>
    <dbReference type="NCBI Taxonomy" id="1237068"/>
    <lineage>
        <taxon>Eukaryota</taxon>
        <taxon>Fungi</taxon>
        <taxon>Dikarya</taxon>
        <taxon>Ascomycota</taxon>
        <taxon>Pezizomycotina</taxon>
        <taxon>Sordariomycetes</taxon>
        <taxon>Hypocreomycetidae</taxon>
        <taxon>Hypocreales</taxon>
        <taxon>Nectriaceae</taxon>
        <taxon>Fusarium</taxon>
        <taxon>Fusarium decemcellulare species complex</taxon>
    </lineage>
</organism>
<accession>A0A8H4L8Z7</accession>